<protein>
    <submittedName>
        <fullName evidence="1">Uncharacterized protein</fullName>
    </submittedName>
</protein>
<name>A0ABP4R3I5_9ACTN</name>
<organism evidence="1 2">
    <name type="scientific">Nonomuraea maheshkhaliensis</name>
    <dbReference type="NCBI Taxonomy" id="419590"/>
    <lineage>
        <taxon>Bacteria</taxon>
        <taxon>Bacillati</taxon>
        <taxon>Actinomycetota</taxon>
        <taxon>Actinomycetes</taxon>
        <taxon>Streptosporangiales</taxon>
        <taxon>Streptosporangiaceae</taxon>
        <taxon>Nonomuraea</taxon>
    </lineage>
</organism>
<keyword evidence="2" id="KW-1185">Reference proteome</keyword>
<gene>
    <name evidence="1" type="ORF">GCM10009733_032610</name>
</gene>
<sequence>MITFIIFGIAAVTALEIALCLVMLGLAAAEFASFLPHHPRGAGGGLRRLAAGAHILSGAKNAERGGANPAPGLLRLEGPSVLAGAAW</sequence>
<evidence type="ECO:0000313" key="1">
    <source>
        <dbReference type="EMBL" id="GAA1633154.1"/>
    </source>
</evidence>
<accession>A0ABP4R3I5</accession>
<dbReference type="RefSeq" id="WP_346105537.1">
    <property type="nucleotide sequence ID" value="NZ_BAAAMU010000020.1"/>
</dbReference>
<proteinExistence type="predicted"/>
<evidence type="ECO:0000313" key="2">
    <source>
        <dbReference type="Proteomes" id="UP001500064"/>
    </source>
</evidence>
<comment type="caution">
    <text evidence="1">The sequence shown here is derived from an EMBL/GenBank/DDBJ whole genome shotgun (WGS) entry which is preliminary data.</text>
</comment>
<reference evidence="2" key="1">
    <citation type="journal article" date="2019" name="Int. J. Syst. Evol. Microbiol.">
        <title>The Global Catalogue of Microorganisms (GCM) 10K type strain sequencing project: providing services to taxonomists for standard genome sequencing and annotation.</title>
        <authorList>
            <consortium name="The Broad Institute Genomics Platform"/>
            <consortium name="The Broad Institute Genome Sequencing Center for Infectious Disease"/>
            <person name="Wu L."/>
            <person name="Ma J."/>
        </authorList>
    </citation>
    <scope>NUCLEOTIDE SEQUENCE [LARGE SCALE GENOMIC DNA]</scope>
    <source>
        <strain evidence="2">JCM 13929</strain>
    </source>
</reference>
<dbReference type="Proteomes" id="UP001500064">
    <property type="component" value="Unassembled WGS sequence"/>
</dbReference>
<dbReference type="EMBL" id="BAAAMU010000020">
    <property type="protein sequence ID" value="GAA1633154.1"/>
    <property type="molecule type" value="Genomic_DNA"/>
</dbReference>